<reference evidence="3" key="1">
    <citation type="submission" date="2017-02" db="UniProtKB">
        <authorList>
            <consortium name="WormBaseParasite"/>
        </authorList>
    </citation>
    <scope>IDENTIFICATION</scope>
</reference>
<reference evidence="1 2" key="2">
    <citation type="submission" date="2018-11" db="EMBL/GenBank/DDBJ databases">
        <authorList>
            <consortium name="Pathogen Informatics"/>
        </authorList>
    </citation>
    <scope>NUCLEOTIDE SEQUENCE [LARGE SCALE GENOMIC DNA]</scope>
</reference>
<name>A0A0N4YZV2_NIPBR</name>
<proteinExistence type="predicted"/>
<accession>A0A0N4YZV2</accession>
<keyword evidence="2" id="KW-1185">Reference proteome</keyword>
<evidence type="ECO:0000313" key="2">
    <source>
        <dbReference type="Proteomes" id="UP000271162"/>
    </source>
</evidence>
<dbReference type="WBParaSite" id="NBR_0002277401-mRNA-1">
    <property type="protein sequence ID" value="NBR_0002277401-mRNA-1"/>
    <property type="gene ID" value="NBR_0002277401"/>
</dbReference>
<dbReference type="Proteomes" id="UP000271162">
    <property type="component" value="Unassembled WGS sequence"/>
</dbReference>
<dbReference type="AlphaFoldDB" id="A0A0N4YZV2"/>
<sequence length="78" mass="9086">MTPRCFLCTLFEYDGLQQEVPPAIEFTAKQIRPRRNDSTVLPVHTIRIRWTPARSASGYRVHCEANTTEEVRTSLEFF</sequence>
<evidence type="ECO:0000313" key="1">
    <source>
        <dbReference type="EMBL" id="VDL87817.1"/>
    </source>
</evidence>
<dbReference type="EMBL" id="UYSL01029095">
    <property type="protein sequence ID" value="VDL87817.1"/>
    <property type="molecule type" value="Genomic_DNA"/>
</dbReference>
<protein>
    <submittedName>
        <fullName evidence="3">Fibronectin type-III domain-containing protein</fullName>
    </submittedName>
</protein>
<gene>
    <name evidence="1" type="ORF">NBR_LOCUS22775</name>
</gene>
<organism evidence="3">
    <name type="scientific">Nippostrongylus brasiliensis</name>
    <name type="common">Rat hookworm</name>
    <dbReference type="NCBI Taxonomy" id="27835"/>
    <lineage>
        <taxon>Eukaryota</taxon>
        <taxon>Metazoa</taxon>
        <taxon>Ecdysozoa</taxon>
        <taxon>Nematoda</taxon>
        <taxon>Chromadorea</taxon>
        <taxon>Rhabditida</taxon>
        <taxon>Rhabditina</taxon>
        <taxon>Rhabditomorpha</taxon>
        <taxon>Strongyloidea</taxon>
        <taxon>Heligmosomidae</taxon>
        <taxon>Nippostrongylus</taxon>
    </lineage>
</organism>
<evidence type="ECO:0000313" key="3">
    <source>
        <dbReference type="WBParaSite" id="NBR_0002277401-mRNA-1"/>
    </source>
</evidence>